<evidence type="ECO:0000313" key="1">
    <source>
        <dbReference type="EMBL" id="BBQ48805.1"/>
    </source>
</evidence>
<sequence length="44" mass="5072">MTGVDQEKTSLMEIDICSYYFELIEKTKIMILSTILMINPKSSL</sequence>
<dbReference type="AlphaFoldDB" id="A0A6S4V976"/>
<reference evidence="1 2" key="1">
    <citation type="submission" date="2019-12" db="EMBL/GenBank/DDBJ databases">
        <title>complete genome sequences of Acinetobacter pittii str. WP2-W18-ESBL-11 isolated from wastewater treatment plant effluent.</title>
        <authorList>
            <person name="Sekizuka T."/>
            <person name="Itokawa K."/>
            <person name="Yatsu K."/>
            <person name="Inamine Y."/>
            <person name="Kuroda M."/>
        </authorList>
    </citation>
    <scope>NUCLEOTIDE SEQUENCE [LARGE SCALE GENOMIC DNA]</scope>
    <source>
        <strain evidence="1 2">WP2-W18-ESBL-11</strain>
    </source>
</reference>
<proteinExistence type="predicted"/>
<evidence type="ECO:0000313" key="2">
    <source>
        <dbReference type="Proteomes" id="UP000515758"/>
    </source>
</evidence>
<accession>A0A6S4V976</accession>
<name>A0A6S4V976_ACIPI</name>
<dbReference type="EMBL" id="AP021936">
    <property type="protein sequence ID" value="BBQ48805.1"/>
    <property type="molecule type" value="Genomic_DNA"/>
</dbReference>
<organism evidence="1 2">
    <name type="scientific">Acinetobacter pittii</name>
    <name type="common">Acinetobacter genomosp. 3</name>
    <dbReference type="NCBI Taxonomy" id="48296"/>
    <lineage>
        <taxon>Bacteria</taxon>
        <taxon>Pseudomonadati</taxon>
        <taxon>Pseudomonadota</taxon>
        <taxon>Gammaproteobacteria</taxon>
        <taxon>Moraxellales</taxon>
        <taxon>Moraxellaceae</taxon>
        <taxon>Acinetobacter</taxon>
        <taxon>Acinetobacter calcoaceticus/baumannii complex</taxon>
    </lineage>
</organism>
<protein>
    <submittedName>
        <fullName evidence="1">Uncharacterized protein</fullName>
    </submittedName>
</protein>
<gene>
    <name evidence="1" type="ORF">WP2W18E11_18030</name>
</gene>
<dbReference type="Proteomes" id="UP000515758">
    <property type="component" value="Chromosome"/>
</dbReference>